<evidence type="ECO:0000259" key="6">
    <source>
        <dbReference type="Pfam" id="PF00724"/>
    </source>
</evidence>
<keyword evidence="8" id="KW-1185">Reference proteome</keyword>
<evidence type="ECO:0000256" key="5">
    <source>
        <dbReference type="ARBA" id="ARBA00023002"/>
    </source>
</evidence>
<keyword evidence="5" id="KW-0560">Oxidoreductase</keyword>
<reference evidence="7" key="1">
    <citation type="journal article" date="2020" name="Stud. Mycol.">
        <title>101 Dothideomycetes genomes: a test case for predicting lifestyles and emergence of pathogens.</title>
        <authorList>
            <person name="Haridas S."/>
            <person name="Albert R."/>
            <person name="Binder M."/>
            <person name="Bloem J."/>
            <person name="Labutti K."/>
            <person name="Salamov A."/>
            <person name="Andreopoulos B."/>
            <person name="Baker S."/>
            <person name="Barry K."/>
            <person name="Bills G."/>
            <person name="Bluhm B."/>
            <person name="Cannon C."/>
            <person name="Castanera R."/>
            <person name="Culley D."/>
            <person name="Daum C."/>
            <person name="Ezra D."/>
            <person name="Gonzalez J."/>
            <person name="Henrissat B."/>
            <person name="Kuo A."/>
            <person name="Liang C."/>
            <person name="Lipzen A."/>
            <person name="Lutzoni F."/>
            <person name="Magnuson J."/>
            <person name="Mondo S."/>
            <person name="Nolan M."/>
            <person name="Ohm R."/>
            <person name="Pangilinan J."/>
            <person name="Park H.-J."/>
            <person name="Ramirez L."/>
            <person name="Alfaro M."/>
            <person name="Sun H."/>
            <person name="Tritt A."/>
            <person name="Yoshinaga Y."/>
            <person name="Zwiers L.-H."/>
            <person name="Turgeon B."/>
            <person name="Goodwin S."/>
            <person name="Spatafora J."/>
            <person name="Crous P."/>
            <person name="Grigoriev I."/>
        </authorList>
    </citation>
    <scope>NUCLEOTIDE SEQUENCE</scope>
    <source>
        <strain evidence="7">ATCC 74209</strain>
    </source>
</reference>
<evidence type="ECO:0000313" key="8">
    <source>
        <dbReference type="Proteomes" id="UP000799536"/>
    </source>
</evidence>
<evidence type="ECO:0000256" key="4">
    <source>
        <dbReference type="ARBA" id="ARBA00022857"/>
    </source>
</evidence>
<gene>
    <name evidence="7" type="ORF">GQ43DRAFT_443360</name>
</gene>
<comment type="caution">
    <text evidence="7">The sequence shown here is derived from an EMBL/GenBank/DDBJ whole genome shotgun (WGS) entry which is preliminary data.</text>
</comment>
<organism evidence="7 8">
    <name type="scientific">Delitschia confertaspora ATCC 74209</name>
    <dbReference type="NCBI Taxonomy" id="1513339"/>
    <lineage>
        <taxon>Eukaryota</taxon>
        <taxon>Fungi</taxon>
        <taxon>Dikarya</taxon>
        <taxon>Ascomycota</taxon>
        <taxon>Pezizomycotina</taxon>
        <taxon>Dothideomycetes</taxon>
        <taxon>Pleosporomycetidae</taxon>
        <taxon>Pleosporales</taxon>
        <taxon>Delitschiaceae</taxon>
        <taxon>Delitschia</taxon>
    </lineage>
</organism>
<dbReference type="EMBL" id="ML994145">
    <property type="protein sequence ID" value="KAF2198421.1"/>
    <property type="molecule type" value="Genomic_DNA"/>
</dbReference>
<dbReference type="InterPro" id="IPR044152">
    <property type="entry name" value="YqjM-like"/>
</dbReference>
<evidence type="ECO:0000256" key="3">
    <source>
        <dbReference type="ARBA" id="ARBA00022643"/>
    </source>
</evidence>
<dbReference type="AlphaFoldDB" id="A0A9P4JFG3"/>
<dbReference type="CDD" id="cd02932">
    <property type="entry name" value="OYE_YqiM_FMN"/>
    <property type="match status" value="1"/>
</dbReference>
<name>A0A9P4JFG3_9PLEO</name>
<dbReference type="Pfam" id="PF00724">
    <property type="entry name" value="Oxidored_FMN"/>
    <property type="match status" value="1"/>
</dbReference>
<comment type="cofactor">
    <cofactor evidence="1">
        <name>FMN</name>
        <dbReference type="ChEBI" id="CHEBI:58210"/>
    </cofactor>
</comment>
<dbReference type="GO" id="GO:0010181">
    <property type="term" value="F:FMN binding"/>
    <property type="evidence" value="ECO:0007669"/>
    <property type="project" value="InterPro"/>
</dbReference>
<dbReference type="GO" id="GO:0003959">
    <property type="term" value="F:NADPH dehydrogenase activity"/>
    <property type="evidence" value="ECO:0007669"/>
    <property type="project" value="InterPro"/>
</dbReference>
<keyword evidence="4" id="KW-0521">NADP</keyword>
<sequence>MVQEIQAQHGIPVTVKEAPHHVNKAAPGISYFTPAQVPAAGTALGMKDGSDNVPKLFTPIKLRGLTLQNRIALSPLCQYSAQDGHVTDWHLTHLGGIIQRGPGLTMVEATAVVPEGRITPEDLGLWKDSQIEPLRRIVEFAHSQNQKIAIQIAHAGRKASAVAPWLSMGDVATKELNGWPDNVKAPSAIPYNSRHCTPSAMTLDDIQNYKCAFKAAVERALKAGFDVIEIHNAHGYLLHEFLSPASNHRTDQYGGSFENRIRLTLEIVDIARSTIPDDMPLFLRISATDWLEEAGVEGWTVEQTVKLAEILAEHGVDLLDISSGGLDERQKIKGGPGYQVPFAKAVKEKVGDKMAVSAVGSITEGKQANGYLEDNNLDLIFAGRMFQKNPGLVWAWADDLGVEGRWANQIRWGFGGRGKK</sequence>
<dbReference type="OrthoDB" id="72788at2759"/>
<keyword evidence="3" id="KW-0288">FMN</keyword>
<dbReference type="InterPro" id="IPR001155">
    <property type="entry name" value="OxRdtase_FMN_N"/>
</dbReference>
<keyword evidence="2" id="KW-0285">Flavoprotein</keyword>
<evidence type="ECO:0000313" key="7">
    <source>
        <dbReference type="EMBL" id="KAF2198421.1"/>
    </source>
</evidence>
<protein>
    <submittedName>
        <fullName evidence="7">FMN-linked oxidoreductase</fullName>
    </submittedName>
</protein>
<evidence type="ECO:0000256" key="1">
    <source>
        <dbReference type="ARBA" id="ARBA00001917"/>
    </source>
</evidence>
<dbReference type="InterPro" id="IPR013785">
    <property type="entry name" value="Aldolase_TIM"/>
</dbReference>
<dbReference type="Gene3D" id="3.20.20.70">
    <property type="entry name" value="Aldolase class I"/>
    <property type="match status" value="1"/>
</dbReference>
<evidence type="ECO:0000256" key="2">
    <source>
        <dbReference type="ARBA" id="ARBA00022630"/>
    </source>
</evidence>
<dbReference type="Proteomes" id="UP000799536">
    <property type="component" value="Unassembled WGS sequence"/>
</dbReference>
<dbReference type="PANTHER" id="PTHR43303">
    <property type="entry name" value="NADPH DEHYDROGENASE C23G7.10C-RELATED"/>
    <property type="match status" value="1"/>
</dbReference>
<proteinExistence type="predicted"/>
<dbReference type="GO" id="GO:0050661">
    <property type="term" value="F:NADP binding"/>
    <property type="evidence" value="ECO:0007669"/>
    <property type="project" value="InterPro"/>
</dbReference>
<dbReference type="SUPFAM" id="SSF51395">
    <property type="entry name" value="FMN-linked oxidoreductases"/>
    <property type="match status" value="1"/>
</dbReference>
<feature type="domain" description="NADH:flavin oxidoreductase/NADH oxidase N-terminal" evidence="6">
    <location>
        <begin position="55"/>
        <end position="393"/>
    </location>
</feature>
<dbReference type="PANTHER" id="PTHR43303:SF4">
    <property type="entry name" value="NADPH DEHYDROGENASE C23G7.10C-RELATED"/>
    <property type="match status" value="1"/>
</dbReference>
<accession>A0A9P4JFG3</accession>